<dbReference type="InterPro" id="IPR036388">
    <property type="entry name" value="WH-like_DNA-bd_sf"/>
</dbReference>
<dbReference type="AlphaFoldDB" id="A0A1T5NDY5"/>
<keyword evidence="2" id="KW-1185">Reference proteome</keyword>
<proteinExistence type="predicted"/>
<name>A0A1T5NDY5_9BACT</name>
<organism evidence="1 2">
    <name type="scientific">Chitinophaga ginsengisegetis</name>
    <dbReference type="NCBI Taxonomy" id="393003"/>
    <lineage>
        <taxon>Bacteria</taxon>
        <taxon>Pseudomonadati</taxon>
        <taxon>Bacteroidota</taxon>
        <taxon>Chitinophagia</taxon>
        <taxon>Chitinophagales</taxon>
        <taxon>Chitinophagaceae</taxon>
        <taxon>Chitinophaga</taxon>
    </lineage>
</organism>
<dbReference type="EMBL" id="FUZZ01000001">
    <property type="protein sequence ID" value="SKC98597.1"/>
    <property type="molecule type" value="Genomic_DNA"/>
</dbReference>
<dbReference type="Proteomes" id="UP000190166">
    <property type="component" value="Unassembled WGS sequence"/>
</dbReference>
<evidence type="ECO:0000313" key="2">
    <source>
        <dbReference type="Proteomes" id="UP000190166"/>
    </source>
</evidence>
<protein>
    <submittedName>
        <fullName evidence="1">Predicted transcriptional regulator, ArsR family</fullName>
    </submittedName>
</protein>
<dbReference type="RefSeq" id="WP_079468508.1">
    <property type="nucleotide sequence ID" value="NZ_FUZZ01000001.1"/>
</dbReference>
<dbReference type="InterPro" id="IPR036390">
    <property type="entry name" value="WH_DNA-bd_sf"/>
</dbReference>
<dbReference type="STRING" id="393003.SAMN05660461_1230"/>
<evidence type="ECO:0000313" key="1">
    <source>
        <dbReference type="EMBL" id="SKC98597.1"/>
    </source>
</evidence>
<reference evidence="2" key="1">
    <citation type="submission" date="2017-02" db="EMBL/GenBank/DDBJ databases">
        <authorList>
            <person name="Varghese N."/>
            <person name="Submissions S."/>
        </authorList>
    </citation>
    <scope>NUCLEOTIDE SEQUENCE [LARGE SCALE GENOMIC DNA]</scope>
    <source>
        <strain evidence="2">DSM 18108</strain>
    </source>
</reference>
<gene>
    <name evidence="1" type="ORF">SAMN05660461_1230</name>
</gene>
<dbReference type="Gene3D" id="1.10.10.10">
    <property type="entry name" value="Winged helix-like DNA-binding domain superfamily/Winged helix DNA-binding domain"/>
    <property type="match status" value="1"/>
</dbReference>
<accession>A0A1T5NDY5</accession>
<dbReference type="SUPFAM" id="SSF46785">
    <property type="entry name" value="Winged helix' DNA-binding domain"/>
    <property type="match status" value="1"/>
</dbReference>
<sequence length="209" mass="23634">MNNNFADNERAVWILKTQGPQPLCKLAEELKVTMEGARFQLLKLANEGLVQATTEAKGRGRPKQIWALTEAGNARFPDRHQDLALRLLCNMNKTLPTDTMNEVLDATAQSTLEKYQEELKGITGLENRVSTLADIRNREGYMAEYINEGKSYLLIENHCPIQAAASCCSRFCRSEQEMFSAILGKQAKVERVEHILDGQRRCVYRITGK</sequence>